<evidence type="ECO:0000313" key="5">
    <source>
        <dbReference type="EMBL" id="KAE8256499.1"/>
    </source>
</evidence>
<evidence type="ECO:0000259" key="2">
    <source>
        <dbReference type="PROSITE" id="PS50003"/>
    </source>
</evidence>
<keyword evidence="7" id="KW-1185">Reference proteome</keyword>
<feature type="compositionally biased region" description="Low complexity" evidence="1">
    <location>
        <begin position="12"/>
        <end position="63"/>
    </location>
</feature>
<feature type="domain" description="SEC7" evidence="3">
    <location>
        <begin position="572"/>
        <end position="753"/>
    </location>
</feature>
<dbReference type="Proteomes" id="UP000077671">
    <property type="component" value="Unassembled WGS sequence"/>
</dbReference>
<dbReference type="PROSITE" id="PS50003">
    <property type="entry name" value="PH_DOMAIN"/>
    <property type="match status" value="1"/>
</dbReference>
<feature type="compositionally biased region" description="Polar residues" evidence="1">
    <location>
        <begin position="1"/>
        <end position="11"/>
    </location>
</feature>
<dbReference type="Gene3D" id="1.10.1000.11">
    <property type="entry name" value="Arf Nucleotide-binding Site Opener,domain 2"/>
    <property type="match status" value="1"/>
</dbReference>
<dbReference type="EMBL" id="LWDD02000840">
    <property type="protein sequence ID" value="KAE8256499.1"/>
    <property type="molecule type" value="Genomic_DNA"/>
</dbReference>
<feature type="compositionally biased region" description="Polar residues" evidence="1">
    <location>
        <begin position="904"/>
        <end position="915"/>
    </location>
</feature>
<feature type="compositionally biased region" description="Low complexity" evidence="1">
    <location>
        <begin position="1252"/>
        <end position="1269"/>
    </location>
</feature>
<dbReference type="EMBL" id="CAJHJG010002216">
    <property type="protein sequence ID" value="CAD6918802.1"/>
    <property type="molecule type" value="Genomic_DNA"/>
</dbReference>
<dbReference type="PANTHER" id="PTHR10663">
    <property type="entry name" value="GUANYL-NUCLEOTIDE EXCHANGE FACTOR"/>
    <property type="match status" value="1"/>
</dbReference>
<dbReference type="InterPro" id="IPR011993">
    <property type="entry name" value="PH-like_dom_sf"/>
</dbReference>
<evidence type="ECO:0008006" key="8">
    <source>
        <dbReference type="Google" id="ProtNLM"/>
    </source>
</evidence>
<dbReference type="GO" id="GO:0032012">
    <property type="term" value="P:regulation of ARF protein signal transduction"/>
    <property type="evidence" value="ECO:0007669"/>
    <property type="project" value="InterPro"/>
</dbReference>
<gene>
    <name evidence="5" type="ORF">A4X03_0g5344</name>
    <name evidence="4" type="ORF">JKIAZH3_G2854</name>
</gene>
<feature type="compositionally biased region" description="Low complexity" evidence="1">
    <location>
        <begin position="1024"/>
        <end position="1036"/>
    </location>
</feature>
<dbReference type="Pfam" id="PF01369">
    <property type="entry name" value="Sec7"/>
    <property type="match status" value="1"/>
</dbReference>
<dbReference type="CDD" id="cd00171">
    <property type="entry name" value="Sec7"/>
    <property type="match status" value="1"/>
</dbReference>
<feature type="domain" description="PH" evidence="2">
    <location>
        <begin position="1086"/>
        <end position="1219"/>
    </location>
</feature>
<feature type="compositionally biased region" description="Low complexity" evidence="1">
    <location>
        <begin position="500"/>
        <end position="529"/>
    </location>
</feature>
<comment type="caution">
    <text evidence="5">The sequence shown here is derived from an EMBL/GenBank/DDBJ whole genome shotgun (WGS) entry which is preliminary data.</text>
</comment>
<name>A0A8T8T573_9BASI</name>
<reference evidence="5" key="2">
    <citation type="journal article" date="2019" name="IMA Fungus">
        <title>Genome sequencing and comparison of five Tilletia species to identify candidate genes for the detection of regulated species infecting wheat.</title>
        <authorList>
            <person name="Nguyen H.D.T."/>
            <person name="Sultana T."/>
            <person name="Kesanakurti P."/>
            <person name="Hambleton S."/>
        </authorList>
    </citation>
    <scope>NUCLEOTIDE SEQUENCE</scope>
    <source>
        <strain evidence="5">DAOMC 238032</strain>
    </source>
</reference>
<feature type="compositionally biased region" description="Polar residues" evidence="1">
    <location>
        <begin position="1002"/>
        <end position="1023"/>
    </location>
</feature>
<dbReference type="SMART" id="SM00233">
    <property type="entry name" value="PH"/>
    <property type="match status" value="1"/>
</dbReference>
<dbReference type="SUPFAM" id="SSF48425">
    <property type="entry name" value="Sec7 domain"/>
    <property type="match status" value="1"/>
</dbReference>
<evidence type="ECO:0000256" key="1">
    <source>
        <dbReference type="SAM" id="MobiDB-lite"/>
    </source>
</evidence>
<feature type="region of interest" description="Disordered" evidence="1">
    <location>
        <begin position="123"/>
        <end position="183"/>
    </location>
</feature>
<feature type="region of interest" description="Disordered" evidence="1">
    <location>
        <begin position="776"/>
        <end position="812"/>
    </location>
</feature>
<dbReference type="InterPro" id="IPR041681">
    <property type="entry name" value="PH_9"/>
</dbReference>
<feature type="compositionally biased region" description="Low complexity" evidence="1">
    <location>
        <begin position="342"/>
        <end position="388"/>
    </location>
</feature>
<feature type="compositionally biased region" description="Gly residues" evidence="1">
    <location>
        <begin position="130"/>
        <end position="146"/>
    </location>
</feature>
<proteinExistence type="predicted"/>
<dbReference type="InterPro" id="IPR035999">
    <property type="entry name" value="Sec7_dom_sf"/>
</dbReference>
<dbReference type="Pfam" id="PF15410">
    <property type="entry name" value="PH_9"/>
    <property type="match status" value="1"/>
</dbReference>
<dbReference type="GO" id="GO:0005085">
    <property type="term" value="F:guanyl-nucleotide exchange factor activity"/>
    <property type="evidence" value="ECO:0007669"/>
    <property type="project" value="InterPro"/>
</dbReference>
<reference evidence="5" key="1">
    <citation type="submission" date="2016-04" db="EMBL/GenBank/DDBJ databases">
        <authorList>
            <person name="Nguyen H.D."/>
            <person name="Kesanakurti P."/>
            <person name="Cullis J."/>
            <person name="Levesque C.A."/>
            <person name="Hambleton S."/>
        </authorList>
    </citation>
    <scope>NUCLEOTIDE SEQUENCE</scope>
    <source>
        <strain evidence="5">DAOMC 238032</strain>
    </source>
</reference>
<dbReference type="PROSITE" id="PS50190">
    <property type="entry name" value="SEC7"/>
    <property type="match status" value="1"/>
</dbReference>
<feature type="region of interest" description="Disordered" evidence="1">
    <location>
        <begin position="865"/>
        <end position="915"/>
    </location>
</feature>
<organism evidence="5 6">
    <name type="scientific">Tilletia caries</name>
    <name type="common">wheat bunt fungus</name>
    <dbReference type="NCBI Taxonomy" id="13290"/>
    <lineage>
        <taxon>Eukaryota</taxon>
        <taxon>Fungi</taxon>
        <taxon>Dikarya</taxon>
        <taxon>Basidiomycota</taxon>
        <taxon>Ustilaginomycotina</taxon>
        <taxon>Exobasidiomycetes</taxon>
        <taxon>Tilletiales</taxon>
        <taxon>Tilletiaceae</taxon>
        <taxon>Tilletia</taxon>
    </lineage>
</organism>
<accession>A0A8T8T573</accession>
<dbReference type="InterPro" id="IPR000904">
    <property type="entry name" value="Sec7_dom"/>
</dbReference>
<evidence type="ECO:0000313" key="6">
    <source>
        <dbReference type="Proteomes" id="UP000077671"/>
    </source>
</evidence>
<feature type="compositionally biased region" description="Polar residues" evidence="1">
    <location>
        <begin position="298"/>
        <end position="309"/>
    </location>
</feature>
<dbReference type="Gene3D" id="2.30.29.30">
    <property type="entry name" value="Pleckstrin-homology domain (PH domain)/Phosphotyrosine-binding domain (PTB)"/>
    <property type="match status" value="1"/>
</dbReference>
<feature type="region of interest" description="Disordered" evidence="1">
    <location>
        <begin position="446"/>
        <end position="553"/>
    </location>
</feature>
<feature type="region of interest" description="Disordered" evidence="1">
    <location>
        <begin position="1002"/>
        <end position="1036"/>
    </location>
</feature>
<dbReference type="Proteomes" id="UP000836402">
    <property type="component" value="Unassembled WGS sequence"/>
</dbReference>
<dbReference type="SMART" id="SM00222">
    <property type="entry name" value="Sec7"/>
    <property type="match status" value="1"/>
</dbReference>
<feature type="region of interest" description="Disordered" evidence="1">
    <location>
        <begin position="251"/>
        <end position="423"/>
    </location>
</feature>
<protein>
    <recommendedName>
        <fullName evidence="8">SEC7 domain-containing protein</fullName>
    </recommendedName>
</protein>
<feature type="compositionally biased region" description="Basic and acidic residues" evidence="1">
    <location>
        <begin position="534"/>
        <end position="543"/>
    </location>
</feature>
<feature type="region of interest" description="Disordered" evidence="1">
    <location>
        <begin position="1"/>
        <end position="110"/>
    </location>
</feature>
<dbReference type="SUPFAM" id="SSF50729">
    <property type="entry name" value="PH domain-like"/>
    <property type="match status" value="1"/>
</dbReference>
<feature type="region of interest" description="Disordered" evidence="1">
    <location>
        <begin position="1252"/>
        <end position="1294"/>
    </location>
</feature>
<evidence type="ECO:0000313" key="7">
    <source>
        <dbReference type="Proteomes" id="UP000836402"/>
    </source>
</evidence>
<dbReference type="InterPro" id="IPR023394">
    <property type="entry name" value="Sec7_C_sf"/>
</dbReference>
<dbReference type="InterPro" id="IPR001849">
    <property type="entry name" value="PH_domain"/>
</dbReference>
<sequence>MSVQPRSPTMHTSTSFTGPPTGGSTPISTSSPSISAAPTPAANVSTSTSASSNSQSQSPFSSNKTPSNLAHPHAANTPFFLDRDPESAAAAAKRRSLVRAGGTASSPDLRTLVYKKAKDLAQANGAVPGSNGGGAGAAGNGNGNASGAGPLPFPTSRSGNVGPSGSGRPSRDDDYEPRYGLQPSSSAIAAATAGAAGSFSLAEEVAMNSPNGDDKGTLKGGVFKERMKKTSGFLRRLRGGGAAAAAAAAAAEPLPGQGVGLGVNAGNNSTIRPAKPVPPLPTEFTSQALGGSAPLTARRSTSHSTLPPDSSSFAGSSSTVNNTPRTERELPVPPRPPRRSSRGGPTPLPSSESSSLNAPPSPVRASAPVSSFPSAGTSTATGSTNAQTFSGNAPHKAFTMPAPASGGASGQSGPGPRALPPSSFHLLSHKVNYSLDPELDPDVAHFADRAWGDEDPPTARLPQSGDTIKAGPSSGSGSGAGGLAAMIGRTASPTQSATPISSRFATPSSSSSASGSILAASGPASSLSAVLQRNAERDRERRSFSPPIMSPTESVGLMSAGGGTSGSSGVNGIYVNAPIGEEPSRKMSEGEQSLRLVETDPTVLAEKAWNEQDKFARKEKIAEWLGTDASLNRATCTAYFKNFDFSGLRVDVAFRKLCDKLFLRAETQQVDRILFAFSQRYWECNPSSVYGSADIVHSIVFSLLLLNTDLHVADIQDRMTRQQFVRNTIAAIQESSGMDGSSAGPSSASGSVYGHAGPAASASGIVAGSASGFAASPRPPHASLGAESSTSLSRLDADARSESNENFGALGSMSLGPAGGSGSASTAAAGASLSPTLAPARPSRRGSVRSYQGFFRSGANSSLGNVASDDGASIASGERPSGYASPPSASRAQYPPPAGLNAPSMRQRSRSGSGTASLTEVQAAINSRVWLVDLEAQLKDIYNTVKGDQIRLPMYDSRATLTPSFTRRGMRNLTVGGPGTGRVNALKRGSIRGIQGLLGSSTTINSEGTTSPVSSMASRSFLDSSPHTPATSLASSTASQPMAALGFASTLSQSIIKEAQDEDAPLNADTTNDEIGDDDLALMGPPWAKEGFLTRKHYYEGPHKRSKEKTWVEVFVVVQKGMLNMFQFNSNPSSTIKASSAKGAAAAVVGGGNWLSNATPLGDFPLAHTLANALPPPGYNRARPHVFALTLPGGIVYLFQAGHEELVQEWVATCNYWAARQSREPLAGGVSNMEYGWNKVLPREFDDGMDDSASMSFSMNNGNSTTSSTLDPSGLYATNSRPTDSRSVRSGRSARSFRQRAGAALYQNWHDAAALVAPTPVDSLREISMRSPAPSVLGAGQSPIHANERIYINEWKAPEAPMVASLLSEEKQLERCMRHMRSVQTDLSAHSELRQPMLQLYSPRGTNYGKALANWERKSNHLVQELVKYECYVESLKHAMGLRAEKTDLKEVDKMLTTADEQLRLAV</sequence>
<evidence type="ECO:0000313" key="4">
    <source>
        <dbReference type="EMBL" id="CAD6918802.1"/>
    </source>
</evidence>
<evidence type="ECO:0000259" key="3">
    <source>
        <dbReference type="PROSITE" id="PS50190"/>
    </source>
</evidence>
<dbReference type="PANTHER" id="PTHR10663:SF373">
    <property type="entry name" value="PH AND SEC7 DOMAIN-CONTAINING PROTEIN C11E3.11C"/>
    <property type="match status" value="1"/>
</dbReference>
<reference evidence="4" key="3">
    <citation type="submission" date="2020-10" db="EMBL/GenBank/DDBJ databases">
        <authorList>
            <person name="Sedaghatjoo S."/>
        </authorList>
    </citation>
    <scope>NUCLEOTIDE SEQUENCE</scope>
    <source>
        <strain evidence="4">AZH3</strain>
    </source>
</reference>